<dbReference type="EMBL" id="GL996524">
    <property type="protein sequence ID" value="EGV63454.1"/>
    <property type="molecule type" value="Genomic_DNA"/>
</dbReference>
<dbReference type="GO" id="GO:0006897">
    <property type="term" value="P:endocytosis"/>
    <property type="evidence" value="ECO:0007669"/>
    <property type="project" value="TreeGrafter"/>
</dbReference>
<feature type="compositionally biased region" description="Basic and acidic residues" evidence="1">
    <location>
        <begin position="73"/>
        <end position="83"/>
    </location>
</feature>
<evidence type="ECO:0000313" key="4">
    <source>
        <dbReference type="Proteomes" id="UP000000707"/>
    </source>
</evidence>
<dbReference type="InterPro" id="IPR040108">
    <property type="entry name" value="Laa1/Sip1/HEATR5"/>
</dbReference>
<dbReference type="GO" id="GO:0016020">
    <property type="term" value="C:membrane"/>
    <property type="evidence" value="ECO:0007669"/>
    <property type="project" value="TreeGrafter"/>
</dbReference>
<organism evidence="4">
    <name type="scientific">Candida tenuis (strain ATCC 10573 / BCRC 21748 / CBS 615 / JCM 9827 / NBRC 10315 / NRRL Y-1498 / VKM Y-70)</name>
    <name type="common">Yeast</name>
    <name type="synonym">Yamadazyma tenuis</name>
    <dbReference type="NCBI Taxonomy" id="590646"/>
    <lineage>
        <taxon>Eukaryota</taxon>
        <taxon>Fungi</taxon>
        <taxon>Dikarya</taxon>
        <taxon>Ascomycota</taxon>
        <taxon>Saccharomycotina</taxon>
        <taxon>Pichiomycetes</taxon>
        <taxon>Debaryomycetaceae</taxon>
        <taxon>Yamadazyma</taxon>
    </lineage>
</organism>
<dbReference type="InterPro" id="IPR046837">
    <property type="entry name" value="Laa1/Sip1/HEATR5-like_HEAT"/>
</dbReference>
<dbReference type="GeneID" id="18248976"/>
<dbReference type="GO" id="GO:0042147">
    <property type="term" value="P:retrograde transport, endosome to Golgi"/>
    <property type="evidence" value="ECO:0007669"/>
    <property type="project" value="TreeGrafter"/>
</dbReference>
<dbReference type="KEGG" id="cten:18248976"/>
<dbReference type="GO" id="GO:0005794">
    <property type="term" value="C:Golgi apparatus"/>
    <property type="evidence" value="ECO:0007669"/>
    <property type="project" value="TreeGrafter"/>
</dbReference>
<dbReference type="GO" id="GO:0005829">
    <property type="term" value="C:cytosol"/>
    <property type="evidence" value="ECO:0007669"/>
    <property type="project" value="GOC"/>
</dbReference>
<dbReference type="Pfam" id="PF25808">
    <property type="entry name" value="TPR_LAA1_C"/>
    <property type="match status" value="1"/>
</dbReference>
<dbReference type="InterPro" id="IPR057981">
    <property type="entry name" value="TPR_LAA1-like_C"/>
</dbReference>
<dbReference type="Pfam" id="PF20210">
    <property type="entry name" value="Laa1_Sip1_HTR5"/>
    <property type="match status" value="1"/>
</dbReference>
<dbReference type="OrthoDB" id="192608at2759"/>
<dbReference type="PANTHER" id="PTHR21663:SF0">
    <property type="entry name" value="HEAT REPEAT-CONTAINING PROTEIN 5B"/>
    <property type="match status" value="1"/>
</dbReference>
<feature type="region of interest" description="Disordered" evidence="1">
    <location>
        <begin position="63"/>
        <end position="85"/>
    </location>
</feature>
<dbReference type="STRING" id="590646.G3B6F3"/>
<name>G3B6F3_CANTC</name>
<dbReference type="GO" id="GO:0008104">
    <property type="term" value="P:intracellular protein localization"/>
    <property type="evidence" value="ECO:0007669"/>
    <property type="project" value="TreeGrafter"/>
</dbReference>
<dbReference type="InterPro" id="IPR016024">
    <property type="entry name" value="ARM-type_fold"/>
</dbReference>
<accession>G3B6F3</accession>
<dbReference type="GO" id="GO:0030139">
    <property type="term" value="C:endocytic vesicle"/>
    <property type="evidence" value="ECO:0007669"/>
    <property type="project" value="TreeGrafter"/>
</dbReference>
<sequence length="2166" mass="245365">MDESTLAHVLKDFDKKELYHELVNLNLTLTSAVSASIDADFHNNDVDYNLCLRQLNDIIEKFNVPPPSKSKKSKQDDTSHAETSKVQPSANLFKVIARNLVLVFHQLPTKIYDVANNFLNHLTLNTDNSLSPMAQLGIIVMIDLYEAFPNSLGSLISFSVNQIYKILKKDPTVSSNLVYLLNSLTKYSTRNDIDDKLQAKLLKIINKNITLLPIKFDIGESTSADKDVTSISLKKNYILVLRNLCILSVNANYEHLLSVSASSTSGAKMKPESIMSHQHQFQSNLLTSIEKPIFYGLSDYCKDVRIAAVESLAHLFINFIPTGKFNPVDYLISLYKLPDLNCWSEDLTKLKVEDQYILPKKEYSHADFDDLLNLNADQLCFNIGIVETLIFYIQLEQFQNSDYLPSNLESIIGLILNKFSPLSTSSNHIQSSSWVKTLYQWQKVIEFLIKESGPNCHEILVSYLMAKFDTNERSDVEESSLASKDKKPSTLFSLKGGRTSSKSKTSEDIQLYHNYFQCALALSAIEQVLPFGIDFNSFINSETHKQEHIKISEENEEENDDSRRLEFPQKSLLVELLLVLIINKSDYIRIYALNTLLKYTKINEVEVNQLVLSCFRSYSTEWESYHESKQAKVQANSETNTSSLEAVKSVSYALTLSSLLSQTESIHLQNSTIVKILSFCTQTLKQSNSYSRSNNLKNLTCWTILSSLVTLYNESEFVKLNSSQFLVFWKSLLTAQYVVTNLSGEESVQEREILDNLKLRNISLICLSNYIDTVDMTPESSKQIQFLLTKAYNYLGYLESNVEEVGNVTSFNGKDFNKEDFYINGTGNPLFSDVGYNNQLRSREGMVSLIFYGKKIILKNFSKLAIHLKNDINSSMIVLLLKTFSDPTTFSIDANKDKKQAKTKGAANGINDFDPSVILLNDDFNNNYGVTSKFSDFSTEIDELLASHKEAVQTGDNGIFYSDPFESTVIHKGIIENGVNKEVKFVCHPWVDCFEQLIFESAVHSITYDPVTVICGGYSSKYKTSTNITTSIVDLSIELFQLVFPYLAVKVQQSLLEQIRSSLASKSVHPLRYKAMCVNISIALHGALSFSSSKDILLDKEIIGVTIDILKKMETSSPNMIEINSESIGIAASFAQKKVISEQIDSYVSLIVNDSNPLVRGKSILTMSKIYSYTGIGANDIYNVVSQLLNDPNPVVYYYSLLATTLLFDSKFANNAWISPLISNLFEGYLEDSFGYDVKKKEYMNLKYKFGSVGLVAQLLKIFTTTLGPNLRSLPENNRNELRSLIVSLRYTIGASSIADNINIFDQLLRLLQELIIFDPKLIPNELQFYSSTLISVVSKNLKLGLSSIPPTSLNLDSIFPFNSSFELFKLGYACFTELIKVYGQEVLTKEVVQLIWVSLNIKPAEESKNLISIWMDSSIDMNWFATLNSLLKISSKKLSQPFIEANYQQKLLPLLQRQKKKTDKTIDFKDEEIENIVGDDGEVDDKNEPITWEFKLFIYDLLNNLANLASRNSSLSDRLKPRISDLVKIAFVGSTSPINAIKLRGISLLDKVLALFGDTEDSMYTGISILEQQQAQIISAIMPCFSSGCSAEVIANAVNVSSKFINLPRIKFYSKQRIMKTLIFFLEELSSNKFIRFGFLENMSEYGKKSIQVSILNCWALVRLNAYEDLKNSGLSKAMITNESVDFDDEDPEPENELIETLTRYSTLLIALWIVSLKEYSSLKYSDANPRELEIYNNYWINFVSVLSLELEENTEFVQEHLGGDASTFFFILFSQCVESLIKNRNTVEILVSLSSLVKNHELVDILFHDEIFGEVVDLFDRLILVDDQAEVQIKLINIVSRLFQTYFDSHQEIIEGFDKLFELIRLCMLPLFNNLPFLRADYNSEDKQTLMVLESVDSGPNLVILKNVMTQLVDMLPRFPDVVRIDLHSCLLFIIAKIYEFKNELLISTVLPYLKQIVGESKQSNPKLVNDFDTIIQQFYPIRTSNSSVLTYMVLMTSGDIQLNEADSIFMKDSLVTMLSNSETSSMGLQCIRSLIQHSHSPLIVKLLVKELIQQLMDNTGNPKLALEVLIYFVKSQTDPAVITKLYSVLIQLILRLKSTVNQYYLHEKLIGLITFNSDSFKIIVNEGLDADQKKLTELLVKLNVGSEEEELNQDSEIQLKTFG</sequence>
<gene>
    <name evidence="3" type="ORF">CANTEDRAFT_123748</name>
</gene>
<evidence type="ECO:0000313" key="3">
    <source>
        <dbReference type="EMBL" id="EGV63454.1"/>
    </source>
</evidence>
<dbReference type="Proteomes" id="UP000000707">
    <property type="component" value="Unassembled WGS sequence"/>
</dbReference>
<proteinExistence type="predicted"/>
<evidence type="ECO:0000259" key="2">
    <source>
        <dbReference type="Pfam" id="PF25808"/>
    </source>
</evidence>
<reference evidence="3 4" key="1">
    <citation type="journal article" date="2011" name="Proc. Natl. Acad. Sci. U.S.A.">
        <title>Comparative genomics of xylose-fermenting fungi for enhanced biofuel production.</title>
        <authorList>
            <person name="Wohlbach D.J."/>
            <person name="Kuo A."/>
            <person name="Sato T.K."/>
            <person name="Potts K.M."/>
            <person name="Salamov A.A."/>
            <person name="LaButti K.M."/>
            <person name="Sun H."/>
            <person name="Clum A."/>
            <person name="Pangilinan J.L."/>
            <person name="Lindquist E.A."/>
            <person name="Lucas S."/>
            <person name="Lapidus A."/>
            <person name="Jin M."/>
            <person name="Gunawan C."/>
            <person name="Balan V."/>
            <person name="Dale B.E."/>
            <person name="Jeffries T.W."/>
            <person name="Zinkel R."/>
            <person name="Barry K.W."/>
            <person name="Grigoriev I.V."/>
            <person name="Gasch A.P."/>
        </authorList>
    </citation>
    <scope>NUCLEOTIDE SEQUENCE [LARGE SCALE GENOMIC DNA]</scope>
    <source>
        <strain evidence="4">ATCC 10573 / BCRC 21748 / CBS 615 / JCM 9827 / NBRC 10315 / NRRL Y-1498 / VKM Y-70</strain>
    </source>
</reference>
<keyword evidence="4" id="KW-1185">Reference proteome</keyword>
<feature type="domain" description="LAA1-like C-terminal TPR repeats" evidence="2">
    <location>
        <begin position="2011"/>
        <end position="2153"/>
    </location>
</feature>
<evidence type="ECO:0000256" key="1">
    <source>
        <dbReference type="SAM" id="MobiDB-lite"/>
    </source>
</evidence>
<dbReference type="eggNOG" id="KOG1822">
    <property type="taxonomic scope" value="Eukaryota"/>
</dbReference>
<dbReference type="SUPFAM" id="SSF48371">
    <property type="entry name" value="ARM repeat"/>
    <property type="match status" value="1"/>
</dbReference>
<dbReference type="PANTHER" id="PTHR21663">
    <property type="entry name" value="HYPOTHETICAL HEAT DOMAIN-CONTAINING"/>
    <property type="match status" value="1"/>
</dbReference>
<protein>
    <recommendedName>
        <fullName evidence="2">LAA1-like C-terminal TPR repeats domain-containing protein</fullName>
    </recommendedName>
</protein>
<dbReference type="HOGENOM" id="CLU_231988_0_0_1"/>